<accession>A0A840I9B8</accession>
<sequence>MASANPQLDEVTIAGLHRGYRDGSLTATAVVREYLSRIERLDRGGPRLNSILAVDAAAEETAAALDRALAERGELSGPLHGVPVVVKDNILAAGMPTTFGSIALDGYRSERDATVVARLRAAGAIVLAKTTLPDWASSWFSYSSQSETTRNPFDPDHDPGGSSSGSGAAISANLATAGLGTDCGGSVRLPASFCGLVGVRTTPGVVPRTGSSWLVKQQDTIGPMTRTVEDAARLLDVLVGWDPGDPYSAAATIGARDRGYLAAVGDRSLVGVRLGLLVDAFGDDGDPARAAVNAVVRAAVDQVVAAGAEIVEVSIPNLMDHIVKTSMYGDRSKHDLDATLRGLGDAPVASMAEIHAAGRYDRRLDLFDNLMDGPDDPEASPEYLARFAARHAFTLAVEQALAGDRLDALLFPTSQLPAPSMEERGDWTTLTFPTNTLIASQTWTPAVTVPGGFTDAGLPVGVELVGRRFDELRVMRVAGAVEAATRARRAPVLGGC</sequence>
<feature type="region of interest" description="Disordered" evidence="1">
    <location>
        <begin position="146"/>
        <end position="167"/>
    </location>
</feature>
<dbReference type="AlphaFoldDB" id="A0A840I9B8"/>
<dbReference type="PANTHER" id="PTHR42678:SF34">
    <property type="entry name" value="OS04G0183300 PROTEIN"/>
    <property type="match status" value="1"/>
</dbReference>
<evidence type="ECO:0000313" key="4">
    <source>
        <dbReference type="Proteomes" id="UP000585272"/>
    </source>
</evidence>
<evidence type="ECO:0000259" key="2">
    <source>
        <dbReference type="Pfam" id="PF01425"/>
    </source>
</evidence>
<dbReference type="Pfam" id="PF01425">
    <property type="entry name" value="Amidase"/>
    <property type="match status" value="1"/>
</dbReference>
<dbReference type="Proteomes" id="UP000585272">
    <property type="component" value="Unassembled WGS sequence"/>
</dbReference>
<protein>
    <submittedName>
        <fullName evidence="3">Asp-tRNA(Asn)/Glu-tRNA(Gln) amidotransferase A subunit family amidase</fullName>
    </submittedName>
</protein>
<dbReference type="SUPFAM" id="SSF75304">
    <property type="entry name" value="Amidase signature (AS) enzymes"/>
    <property type="match status" value="1"/>
</dbReference>
<evidence type="ECO:0000313" key="3">
    <source>
        <dbReference type="EMBL" id="MBB4660698.1"/>
    </source>
</evidence>
<evidence type="ECO:0000256" key="1">
    <source>
        <dbReference type="SAM" id="MobiDB-lite"/>
    </source>
</evidence>
<gene>
    <name evidence="3" type="ORF">BDZ31_000271</name>
</gene>
<dbReference type="PROSITE" id="PS00571">
    <property type="entry name" value="AMIDASES"/>
    <property type="match status" value="1"/>
</dbReference>
<dbReference type="RefSeq" id="WP_183338240.1">
    <property type="nucleotide sequence ID" value="NZ_JACHNU010000001.1"/>
</dbReference>
<dbReference type="Gene3D" id="3.90.1300.10">
    <property type="entry name" value="Amidase signature (AS) domain"/>
    <property type="match status" value="1"/>
</dbReference>
<dbReference type="InterPro" id="IPR020556">
    <property type="entry name" value="Amidase_CS"/>
</dbReference>
<name>A0A840I9B8_9ACTN</name>
<dbReference type="EMBL" id="JACHNU010000001">
    <property type="protein sequence ID" value="MBB4660698.1"/>
    <property type="molecule type" value="Genomic_DNA"/>
</dbReference>
<reference evidence="3 4" key="1">
    <citation type="submission" date="2020-08" db="EMBL/GenBank/DDBJ databases">
        <title>Genomic Encyclopedia of Archaeal and Bacterial Type Strains, Phase II (KMG-II): from individual species to whole genera.</title>
        <authorList>
            <person name="Goeker M."/>
        </authorList>
    </citation>
    <scope>NUCLEOTIDE SEQUENCE [LARGE SCALE GENOMIC DNA]</scope>
    <source>
        <strain evidence="3 4">DSM 23288</strain>
    </source>
</reference>
<comment type="caution">
    <text evidence="3">The sequence shown here is derived from an EMBL/GenBank/DDBJ whole genome shotgun (WGS) entry which is preliminary data.</text>
</comment>
<organism evidence="3 4">
    <name type="scientific">Conexibacter arvalis</name>
    <dbReference type="NCBI Taxonomy" id="912552"/>
    <lineage>
        <taxon>Bacteria</taxon>
        <taxon>Bacillati</taxon>
        <taxon>Actinomycetota</taxon>
        <taxon>Thermoleophilia</taxon>
        <taxon>Solirubrobacterales</taxon>
        <taxon>Conexibacteraceae</taxon>
        <taxon>Conexibacter</taxon>
    </lineage>
</organism>
<feature type="domain" description="Amidase" evidence="2">
    <location>
        <begin position="30"/>
        <end position="474"/>
    </location>
</feature>
<proteinExistence type="predicted"/>
<dbReference type="InterPro" id="IPR023631">
    <property type="entry name" value="Amidase_dom"/>
</dbReference>
<keyword evidence="4" id="KW-1185">Reference proteome</keyword>
<keyword evidence="3" id="KW-0808">Transferase</keyword>
<dbReference type="GO" id="GO:0016740">
    <property type="term" value="F:transferase activity"/>
    <property type="evidence" value="ECO:0007669"/>
    <property type="project" value="UniProtKB-KW"/>
</dbReference>
<dbReference type="PANTHER" id="PTHR42678">
    <property type="entry name" value="AMIDASE"/>
    <property type="match status" value="1"/>
</dbReference>
<dbReference type="InterPro" id="IPR036928">
    <property type="entry name" value="AS_sf"/>
</dbReference>